<accession>A0A370D9R9</accession>
<reference evidence="5 6" key="1">
    <citation type="journal article" date="2018" name="ISME J.">
        <title>Endosymbiont genomes yield clues of tubeworm success.</title>
        <authorList>
            <person name="Li Y."/>
            <person name="Liles M.R."/>
            <person name="Halanych K.M."/>
        </authorList>
    </citation>
    <scope>NUCLEOTIDE SEQUENCE [LARGE SCALE GENOMIC DNA]</scope>
    <source>
        <strain evidence="5">A1464</strain>
    </source>
</reference>
<protein>
    <recommendedName>
        <fullName evidence="4">Bacterial surface antigen (D15) domain-containing protein</fullName>
    </recommendedName>
</protein>
<evidence type="ECO:0000256" key="2">
    <source>
        <dbReference type="ARBA" id="ARBA00023136"/>
    </source>
</evidence>
<dbReference type="Gene3D" id="2.40.160.50">
    <property type="entry name" value="membrane protein fhac: a member of the omp85/tpsb transporter family"/>
    <property type="match status" value="1"/>
</dbReference>
<feature type="domain" description="Bacterial surface antigen (D15)" evidence="4">
    <location>
        <begin position="207"/>
        <end position="399"/>
    </location>
</feature>
<dbReference type="EMBL" id="QFXC01000013">
    <property type="protein sequence ID" value="RDH81104.1"/>
    <property type="molecule type" value="Genomic_DNA"/>
</dbReference>
<comment type="subcellular location">
    <subcellularLocation>
        <location evidence="1">Membrane</location>
    </subcellularLocation>
</comment>
<proteinExistence type="predicted"/>
<feature type="chain" id="PRO_5016787631" description="Bacterial surface antigen (D15) domain-containing protein" evidence="3">
    <location>
        <begin position="22"/>
        <end position="414"/>
    </location>
</feature>
<comment type="caution">
    <text evidence="5">The sequence shown here is derived from an EMBL/GenBank/DDBJ whole genome shotgun (WGS) entry which is preliminary data.</text>
</comment>
<dbReference type="AlphaFoldDB" id="A0A370D9R9"/>
<keyword evidence="6" id="KW-1185">Reference proteome</keyword>
<keyword evidence="2" id="KW-0472">Membrane</keyword>
<sequence>MKYRKIWTTLLLLCVSDNVFADRVIRELGRVDGEPEPYVFPYGFASDAMGFVAGVAGGISGLPQEQNSLVVTALVSNEGAAAVYAFFNNYQFKKNSHFFMDASMGLGEFPQQRAYLDTSPPVNNPPAGSNDSTADNYFDAEGFSNWIEIDFKYVFDIGSAESNPVNIYTLSEGLLVGGASGGEVFNPFKSGRTYLQTTFFHHNRDYDVDSEFPLSTTGMGLSFKYDNTDFPVNPSKGSILNVGLKHDPGFGDNESWSLVELEYSKFFTLPTTSQIDQQVIAFNTWTAHTLSDAPPPHYYGVTLGGLYRMRAYPIERFHDNSAIYYSAEYRIIPNSNLLRKITFLEFANLEWWEIAGFYEIGRVAPDWDVSELHQSMKSDFGISLRVMANHDIGRLDIAWSDEGAAFWFMYGHPF</sequence>
<dbReference type="Proteomes" id="UP000254266">
    <property type="component" value="Unassembled WGS sequence"/>
</dbReference>
<evidence type="ECO:0000256" key="1">
    <source>
        <dbReference type="ARBA" id="ARBA00004370"/>
    </source>
</evidence>
<evidence type="ECO:0000259" key="4">
    <source>
        <dbReference type="Pfam" id="PF01103"/>
    </source>
</evidence>
<feature type="signal peptide" evidence="3">
    <location>
        <begin position="1"/>
        <end position="21"/>
    </location>
</feature>
<evidence type="ECO:0000313" key="5">
    <source>
        <dbReference type="EMBL" id="RDH81104.1"/>
    </source>
</evidence>
<evidence type="ECO:0000256" key="3">
    <source>
        <dbReference type="SAM" id="SignalP"/>
    </source>
</evidence>
<dbReference type="Pfam" id="PF01103">
    <property type="entry name" value="Omp85"/>
    <property type="match status" value="1"/>
</dbReference>
<organism evidence="5 6">
    <name type="scientific">endosymbiont of Galathealinum brachiosum</name>
    <dbReference type="NCBI Taxonomy" id="2200906"/>
    <lineage>
        <taxon>Bacteria</taxon>
        <taxon>Pseudomonadati</taxon>
        <taxon>Pseudomonadota</taxon>
        <taxon>Gammaproteobacteria</taxon>
        <taxon>sulfur-oxidizing symbionts</taxon>
    </lineage>
</organism>
<dbReference type="InterPro" id="IPR000184">
    <property type="entry name" value="Bac_surfAg_D15"/>
</dbReference>
<gene>
    <name evidence="5" type="ORF">DIZ80_13375</name>
</gene>
<dbReference type="GO" id="GO:0019867">
    <property type="term" value="C:outer membrane"/>
    <property type="evidence" value="ECO:0007669"/>
    <property type="project" value="InterPro"/>
</dbReference>
<name>A0A370D9R9_9GAMM</name>
<keyword evidence="3" id="KW-0732">Signal</keyword>
<evidence type="ECO:0000313" key="6">
    <source>
        <dbReference type="Proteomes" id="UP000254266"/>
    </source>
</evidence>